<protein>
    <submittedName>
        <fullName evidence="5">Oxidoreductase</fullName>
    </submittedName>
</protein>
<dbReference type="OrthoDB" id="9815825at2"/>
<dbReference type="Gene3D" id="3.40.50.720">
    <property type="entry name" value="NAD(P)-binding Rossmann-like Domain"/>
    <property type="match status" value="1"/>
</dbReference>
<evidence type="ECO:0000313" key="6">
    <source>
        <dbReference type="Proteomes" id="UP000248553"/>
    </source>
</evidence>
<dbReference type="InterPro" id="IPR051317">
    <property type="entry name" value="Gfo/Idh/MocA_oxidoreduct"/>
</dbReference>
<dbReference type="GO" id="GO:0016491">
    <property type="term" value="F:oxidoreductase activity"/>
    <property type="evidence" value="ECO:0007669"/>
    <property type="project" value="UniProtKB-KW"/>
</dbReference>
<dbReference type="PANTHER" id="PTHR43708:SF5">
    <property type="entry name" value="CONSERVED EXPRESSED OXIDOREDUCTASE (EUROFUNG)-RELATED"/>
    <property type="match status" value="1"/>
</dbReference>
<reference evidence="6" key="1">
    <citation type="submission" date="2018-05" db="EMBL/GenBank/DDBJ databases">
        <authorList>
            <person name="Nie L."/>
        </authorList>
    </citation>
    <scope>NUCLEOTIDE SEQUENCE [LARGE SCALE GENOMIC DNA]</scope>
    <source>
        <strain evidence="6">NL</strain>
    </source>
</reference>
<organism evidence="5 6">
    <name type="scientific">Hymenobacter edaphi</name>
    <dbReference type="NCBI Taxonomy" id="2211146"/>
    <lineage>
        <taxon>Bacteria</taxon>
        <taxon>Pseudomonadati</taxon>
        <taxon>Bacteroidota</taxon>
        <taxon>Cytophagia</taxon>
        <taxon>Cytophagales</taxon>
        <taxon>Hymenobacteraceae</taxon>
        <taxon>Hymenobacter</taxon>
    </lineage>
</organism>
<name>A0A328BIJ8_9BACT</name>
<dbReference type="PANTHER" id="PTHR43708">
    <property type="entry name" value="CONSERVED EXPRESSED OXIDOREDUCTASE (EUROFUNG)"/>
    <property type="match status" value="1"/>
</dbReference>
<keyword evidence="2" id="KW-0560">Oxidoreductase</keyword>
<evidence type="ECO:0000259" key="3">
    <source>
        <dbReference type="Pfam" id="PF01408"/>
    </source>
</evidence>
<evidence type="ECO:0000259" key="4">
    <source>
        <dbReference type="Pfam" id="PF02894"/>
    </source>
</evidence>
<dbReference type="Pfam" id="PF02894">
    <property type="entry name" value="GFO_IDH_MocA_C"/>
    <property type="match status" value="1"/>
</dbReference>
<evidence type="ECO:0000256" key="1">
    <source>
        <dbReference type="ARBA" id="ARBA00010928"/>
    </source>
</evidence>
<evidence type="ECO:0000256" key="2">
    <source>
        <dbReference type="ARBA" id="ARBA00023002"/>
    </source>
</evidence>
<dbReference type="GO" id="GO:0000166">
    <property type="term" value="F:nucleotide binding"/>
    <property type="evidence" value="ECO:0007669"/>
    <property type="project" value="InterPro"/>
</dbReference>
<dbReference type="InterPro" id="IPR004104">
    <property type="entry name" value="Gfo/Idh/MocA-like_OxRdtase_C"/>
</dbReference>
<dbReference type="Gene3D" id="3.30.360.10">
    <property type="entry name" value="Dihydrodipicolinate Reductase, domain 2"/>
    <property type="match status" value="1"/>
</dbReference>
<dbReference type="EMBL" id="QHKM01000004">
    <property type="protein sequence ID" value="RAK65776.1"/>
    <property type="molecule type" value="Genomic_DNA"/>
</dbReference>
<dbReference type="InterPro" id="IPR000683">
    <property type="entry name" value="Gfo/Idh/MocA-like_OxRdtase_N"/>
</dbReference>
<comment type="similarity">
    <text evidence="1">Belongs to the Gfo/Idh/MocA family.</text>
</comment>
<proteinExistence type="inferred from homology"/>
<evidence type="ECO:0000313" key="5">
    <source>
        <dbReference type="EMBL" id="RAK65776.1"/>
    </source>
</evidence>
<feature type="domain" description="Gfo/Idh/MocA-like oxidoreductase C-terminal" evidence="4">
    <location>
        <begin position="143"/>
        <end position="353"/>
    </location>
</feature>
<dbReference type="RefSeq" id="WP_111478686.1">
    <property type="nucleotide sequence ID" value="NZ_QHKM01000004.1"/>
</dbReference>
<accession>A0A328BIJ8</accession>
<sequence>MKTTSIINVGLLGFGSAGRIYHAPFLNAYAGYRLSKVRTAQTSPEICARELKGHTQVVSTSESIFEDPAIDLVVVAAPNHLHHSLAKQALEAGKHVVVDKPFTLTTAEADELIEVARQQQRVLTVYHNRRFTSDFRTVKKVCQSGLLGRVVEYEAHFDRFRNSIRAGSWKEDNGPGGGIFYDMGTHLIDQALELFGLPEAVRADLRIQRTGGQSIDSFEVVLEYPNLKATLKGSMLAKEPFPQFTVFGDHGTFMKYGRDVQDDALRIGTVPHNGPEWGLEPENFWGRLHTSHQGLEINGIVRSELGNFGDFYHNLHDVITAGKELIVKPEEARNVIRIIELAEQSSREKRTIPFTL</sequence>
<dbReference type="InterPro" id="IPR036291">
    <property type="entry name" value="NAD(P)-bd_dom_sf"/>
</dbReference>
<dbReference type="SUPFAM" id="SSF51735">
    <property type="entry name" value="NAD(P)-binding Rossmann-fold domains"/>
    <property type="match status" value="1"/>
</dbReference>
<dbReference type="Pfam" id="PF01408">
    <property type="entry name" value="GFO_IDH_MocA"/>
    <property type="match status" value="1"/>
</dbReference>
<gene>
    <name evidence="5" type="ORF">DLM85_13730</name>
</gene>
<dbReference type="AlphaFoldDB" id="A0A328BIJ8"/>
<comment type="caution">
    <text evidence="5">The sequence shown here is derived from an EMBL/GenBank/DDBJ whole genome shotgun (WGS) entry which is preliminary data.</text>
</comment>
<dbReference type="Proteomes" id="UP000248553">
    <property type="component" value="Unassembled WGS sequence"/>
</dbReference>
<feature type="domain" description="Gfo/Idh/MocA-like oxidoreductase N-terminal" evidence="3">
    <location>
        <begin position="7"/>
        <end position="127"/>
    </location>
</feature>
<keyword evidence="6" id="KW-1185">Reference proteome</keyword>